<dbReference type="SUPFAM" id="SSF103088">
    <property type="entry name" value="OmpA-like"/>
    <property type="match status" value="1"/>
</dbReference>
<protein>
    <submittedName>
        <fullName evidence="6">OmpA/MotB domain protein</fullName>
    </submittedName>
</protein>
<dbReference type="PANTHER" id="PTHR30329">
    <property type="entry name" value="STATOR ELEMENT OF FLAGELLAR MOTOR COMPLEX"/>
    <property type="match status" value="1"/>
</dbReference>
<name>H1XZT6_9SPHI</name>
<proteinExistence type="predicted"/>
<keyword evidence="7" id="KW-1185">Reference proteome</keyword>
<dbReference type="PRINTS" id="PR01021">
    <property type="entry name" value="OMPADOMAIN"/>
</dbReference>
<evidence type="ECO:0000256" key="2">
    <source>
        <dbReference type="ARBA" id="ARBA00023136"/>
    </source>
</evidence>
<evidence type="ECO:0000313" key="7">
    <source>
        <dbReference type="Proteomes" id="UP000002774"/>
    </source>
</evidence>
<dbReference type="STRING" id="714943.Mucpa_3680"/>
<dbReference type="HOGENOM" id="CLU_016890_6_0_10"/>
<dbReference type="AlphaFoldDB" id="H1XZT6"/>
<evidence type="ECO:0000256" key="1">
    <source>
        <dbReference type="ARBA" id="ARBA00004442"/>
    </source>
</evidence>
<dbReference type="InterPro" id="IPR050330">
    <property type="entry name" value="Bact_OuterMem_StrucFunc"/>
</dbReference>
<dbReference type="Gene3D" id="3.30.1330.60">
    <property type="entry name" value="OmpA-like domain"/>
    <property type="match status" value="1"/>
</dbReference>
<dbReference type="PANTHER" id="PTHR30329:SF21">
    <property type="entry name" value="LIPOPROTEIN YIAD-RELATED"/>
    <property type="match status" value="1"/>
</dbReference>
<dbReference type="InterPro" id="IPR036737">
    <property type="entry name" value="OmpA-like_sf"/>
</dbReference>
<dbReference type="Pfam" id="PF00691">
    <property type="entry name" value="OmpA"/>
    <property type="match status" value="1"/>
</dbReference>
<dbReference type="InterPro" id="IPR006664">
    <property type="entry name" value="OMP_bac"/>
</dbReference>
<comment type="subcellular location">
    <subcellularLocation>
        <location evidence="1">Cell outer membrane</location>
    </subcellularLocation>
</comment>
<evidence type="ECO:0000313" key="6">
    <source>
        <dbReference type="EMBL" id="EHQ27778.1"/>
    </source>
</evidence>
<dbReference type="InterPro" id="IPR039567">
    <property type="entry name" value="Gly-zipper"/>
</dbReference>
<accession>H1XZT6</accession>
<feature type="domain" description="OmpA-like" evidence="5">
    <location>
        <begin position="123"/>
        <end position="240"/>
    </location>
</feature>
<dbReference type="PROSITE" id="PS51123">
    <property type="entry name" value="OMPA_2"/>
    <property type="match status" value="1"/>
</dbReference>
<dbReference type="eggNOG" id="COG2885">
    <property type="taxonomic scope" value="Bacteria"/>
</dbReference>
<evidence type="ECO:0000256" key="4">
    <source>
        <dbReference type="PROSITE-ProRule" id="PRU00473"/>
    </source>
</evidence>
<evidence type="ECO:0000259" key="5">
    <source>
        <dbReference type="PROSITE" id="PS51123"/>
    </source>
</evidence>
<dbReference type="Proteomes" id="UP000002774">
    <property type="component" value="Chromosome"/>
</dbReference>
<evidence type="ECO:0000256" key="3">
    <source>
        <dbReference type="ARBA" id="ARBA00023237"/>
    </source>
</evidence>
<sequence length="252" mass="26436">MQRYHLNFLALPLYIYQKIQSIIIDMKAFKLKLATFSIALAMASMLGTSCNSLTKTQKGTAIGAGAGGTIGALIGKRAGNTALGAIIGGALGGTAGAFIGRNMDKQAAEIKNTVPGAQVVREGEGIIVKFDSGILFDIDKTALKPVAKTNIDQLSASLKKNPETNILIVGHTDNTGTAAHNMDLSVRRAEAVKAYAIAAGVDASRLTTQGKGDTEPIADNTTVDGRTQNRRVEIVIVANDQMKNQAKQVAVN</sequence>
<organism evidence="6 7">
    <name type="scientific">Mucilaginibacter paludis DSM 18603</name>
    <dbReference type="NCBI Taxonomy" id="714943"/>
    <lineage>
        <taxon>Bacteria</taxon>
        <taxon>Pseudomonadati</taxon>
        <taxon>Bacteroidota</taxon>
        <taxon>Sphingobacteriia</taxon>
        <taxon>Sphingobacteriales</taxon>
        <taxon>Sphingobacteriaceae</taxon>
        <taxon>Mucilaginibacter</taxon>
    </lineage>
</organism>
<dbReference type="EMBL" id="CM001403">
    <property type="protein sequence ID" value="EHQ27778.1"/>
    <property type="molecule type" value="Genomic_DNA"/>
</dbReference>
<dbReference type="PRINTS" id="PR01023">
    <property type="entry name" value="NAFLGMOTY"/>
</dbReference>
<dbReference type="CDD" id="cd07185">
    <property type="entry name" value="OmpA_C-like"/>
    <property type="match status" value="1"/>
</dbReference>
<gene>
    <name evidence="6" type="ORF">Mucpa_3680</name>
</gene>
<reference evidence="6" key="1">
    <citation type="submission" date="2011-09" db="EMBL/GenBank/DDBJ databases">
        <title>The permanent draft genome of Mucilaginibacter paludis DSM 18603.</title>
        <authorList>
            <consortium name="US DOE Joint Genome Institute (JGI-PGF)"/>
            <person name="Lucas S."/>
            <person name="Han J."/>
            <person name="Lapidus A."/>
            <person name="Bruce D."/>
            <person name="Goodwin L."/>
            <person name="Pitluck S."/>
            <person name="Peters L."/>
            <person name="Kyrpides N."/>
            <person name="Mavromatis K."/>
            <person name="Ivanova N."/>
            <person name="Mikhailova N."/>
            <person name="Held B."/>
            <person name="Detter J.C."/>
            <person name="Tapia R."/>
            <person name="Han C."/>
            <person name="Land M."/>
            <person name="Hauser L."/>
            <person name="Markowitz V."/>
            <person name="Cheng J.-F."/>
            <person name="Hugenholtz P."/>
            <person name="Woyke T."/>
            <person name="Wu D."/>
            <person name="Tindall B."/>
            <person name="Brambilla E."/>
            <person name="Klenk H.-P."/>
            <person name="Eisen J.A."/>
        </authorList>
    </citation>
    <scope>NUCLEOTIDE SEQUENCE [LARGE SCALE GENOMIC DNA]</scope>
    <source>
        <strain evidence="6">DSM 18603</strain>
    </source>
</reference>
<dbReference type="InterPro" id="IPR006665">
    <property type="entry name" value="OmpA-like"/>
</dbReference>
<keyword evidence="2 4" id="KW-0472">Membrane</keyword>
<dbReference type="Pfam" id="PF13488">
    <property type="entry name" value="Gly-zipper_Omp"/>
    <property type="match status" value="1"/>
</dbReference>
<keyword evidence="3" id="KW-0998">Cell outer membrane</keyword>
<dbReference type="GO" id="GO:0009279">
    <property type="term" value="C:cell outer membrane"/>
    <property type="evidence" value="ECO:0007669"/>
    <property type="project" value="UniProtKB-SubCell"/>
</dbReference>